<evidence type="ECO:0000313" key="1">
    <source>
        <dbReference type="EMBL" id="KAJ8664428.1"/>
    </source>
</evidence>
<dbReference type="Proteomes" id="UP001239111">
    <property type="component" value="Chromosome 4"/>
</dbReference>
<protein>
    <submittedName>
        <fullName evidence="1">Uncharacterized protein</fullName>
    </submittedName>
</protein>
<proteinExistence type="predicted"/>
<dbReference type="EMBL" id="CM056744">
    <property type="protein sequence ID" value="KAJ8664428.1"/>
    <property type="molecule type" value="Genomic_DNA"/>
</dbReference>
<comment type="caution">
    <text evidence="1">The sequence shown here is derived from an EMBL/GenBank/DDBJ whole genome shotgun (WGS) entry which is preliminary data.</text>
</comment>
<accession>A0ACC2N109</accession>
<name>A0ACC2N109_9HYME</name>
<keyword evidence="2" id="KW-1185">Reference proteome</keyword>
<reference evidence="1" key="1">
    <citation type="submission" date="2023-04" db="EMBL/GenBank/DDBJ databases">
        <title>A chromosome-level genome assembly of the parasitoid wasp Eretmocerus hayati.</title>
        <authorList>
            <person name="Zhong Y."/>
            <person name="Liu S."/>
            <person name="Liu Y."/>
        </authorList>
    </citation>
    <scope>NUCLEOTIDE SEQUENCE</scope>
    <source>
        <strain evidence="1">ZJU_SS_LIU_2023</strain>
    </source>
</reference>
<organism evidence="1 2">
    <name type="scientific">Eretmocerus hayati</name>
    <dbReference type="NCBI Taxonomy" id="131215"/>
    <lineage>
        <taxon>Eukaryota</taxon>
        <taxon>Metazoa</taxon>
        <taxon>Ecdysozoa</taxon>
        <taxon>Arthropoda</taxon>
        <taxon>Hexapoda</taxon>
        <taxon>Insecta</taxon>
        <taxon>Pterygota</taxon>
        <taxon>Neoptera</taxon>
        <taxon>Endopterygota</taxon>
        <taxon>Hymenoptera</taxon>
        <taxon>Apocrita</taxon>
        <taxon>Proctotrupomorpha</taxon>
        <taxon>Chalcidoidea</taxon>
        <taxon>Aphelinidae</taxon>
        <taxon>Aphelininae</taxon>
        <taxon>Eretmocerus</taxon>
    </lineage>
</organism>
<evidence type="ECO:0000313" key="2">
    <source>
        <dbReference type="Proteomes" id="UP001239111"/>
    </source>
</evidence>
<sequence length="289" mass="31774">MDNLSLLLVLCIMISIHQGTTLEHEAIIGGELARPGQFPYQVLLDSWYGFDCGGSIIGERHVVTAAHCLHDGSKFREDSYRIVVGISHVASRSSRSKVMEVQQVYVPKQFTGEPELVADIAILKLKKALKSTTSRPSRKLELPENKSYAGVKATISGFGWNKIRLHRPSPDGRFVEEGSSSGHLRFAEADVMSLDECQKNYADPVYESQLCARIVQRDQNSPEGFCTGDSGSPLVYNGTTLIGIASFNEEGCVENITAGVYTNVSNYLGFIQQVIEDSPDLNVHTLIFS</sequence>
<gene>
    <name evidence="1" type="ORF">QAD02_006090</name>
</gene>